<dbReference type="InterPro" id="IPR016181">
    <property type="entry name" value="Acyl_CoA_acyltransferase"/>
</dbReference>
<keyword evidence="3" id="KW-0012">Acyltransferase</keyword>
<dbReference type="InterPro" id="IPR017813">
    <property type="entry name" value="Mycothiol_AcTrfase"/>
</dbReference>
<dbReference type="AlphaFoldDB" id="A0A6J6PIS1"/>
<dbReference type="EMBL" id="CAEZXB010000005">
    <property type="protein sequence ID" value="CAB4670865.1"/>
    <property type="molecule type" value="Genomic_DNA"/>
</dbReference>
<evidence type="ECO:0000259" key="4">
    <source>
        <dbReference type="PROSITE" id="PS51186"/>
    </source>
</evidence>
<gene>
    <name evidence="5" type="ORF">UFOPK2342_00430</name>
    <name evidence="6" type="ORF">UFOPK2423_00916</name>
    <name evidence="7" type="ORF">UFOPK4367_00363</name>
</gene>
<dbReference type="InterPro" id="IPR000182">
    <property type="entry name" value="GNAT_dom"/>
</dbReference>
<name>A0A6J6PIS1_9ZZZZ</name>
<dbReference type="HAMAP" id="MF_01698">
    <property type="entry name" value="MshD"/>
    <property type="match status" value="1"/>
</dbReference>
<dbReference type="Gene3D" id="3.40.630.30">
    <property type="match status" value="1"/>
</dbReference>
<dbReference type="PROSITE" id="PS51186">
    <property type="entry name" value="GNAT"/>
    <property type="match status" value="2"/>
</dbReference>
<accession>A0A6J6PIS1</accession>
<dbReference type="PANTHER" id="PTHR43877">
    <property type="entry name" value="AMINOALKYLPHOSPHONATE N-ACETYLTRANSFERASE-RELATED-RELATED"/>
    <property type="match status" value="1"/>
</dbReference>
<evidence type="ECO:0000313" key="7">
    <source>
        <dbReference type="EMBL" id="CAB5072933.1"/>
    </source>
</evidence>
<feature type="domain" description="N-acetyltransferase" evidence="4">
    <location>
        <begin position="152"/>
        <end position="298"/>
    </location>
</feature>
<evidence type="ECO:0000313" key="6">
    <source>
        <dbReference type="EMBL" id="CAB4696725.1"/>
    </source>
</evidence>
<dbReference type="PANTHER" id="PTHR43877:SF2">
    <property type="entry name" value="AMINOALKYLPHOSPHONATE N-ACETYLTRANSFERASE-RELATED"/>
    <property type="match status" value="1"/>
</dbReference>
<evidence type="ECO:0000256" key="2">
    <source>
        <dbReference type="ARBA" id="ARBA00022737"/>
    </source>
</evidence>
<dbReference type="EMBL" id="CAFBRC010000017">
    <property type="protein sequence ID" value="CAB5072933.1"/>
    <property type="molecule type" value="Genomic_DNA"/>
</dbReference>
<sequence length="298" mass="33166">MELRHHAHLSESQSAEIFQLANLSAIEDGINPLSEHVALHLREGGDDHDQHLIVVSDSHILGYAHLDLSDQVEGPSAEIVVAPAARMRGVGKMLVNELSLIAGEKLRLWSHGDLAGAASLANTLGFNRVRTLHQLRRSLEIPLPAHSLPSSVSLRALKDEDIQEWLQVNSRSFANHPEQRIWSARDVHLRMKEPWFDRNGFLVAFEDEKMVAFCWTKVHGLTSGHGHVPIGEIYVIGVDPSAQGRGLGRELTVAGLSYLRNNGIRTAMLYVESDNSPANQMYQALGFTEWAIDVMYRK</sequence>
<dbReference type="CDD" id="cd04301">
    <property type="entry name" value="NAT_SF"/>
    <property type="match status" value="1"/>
</dbReference>
<keyword evidence="2" id="KW-0677">Repeat</keyword>
<dbReference type="NCBIfam" id="TIGR03448">
    <property type="entry name" value="mycothiol_MshD"/>
    <property type="match status" value="1"/>
</dbReference>
<dbReference type="SUPFAM" id="SSF55729">
    <property type="entry name" value="Acyl-CoA N-acyltransferases (Nat)"/>
    <property type="match status" value="1"/>
</dbReference>
<organism evidence="6">
    <name type="scientific">freshwater metagenome</name>
    <dbReference type="NCBI Taxonomy" id="449393"/>
    <lineage>
        <taxon>unclassified sequences</taxon>
        <taxon>metagenomes</taxon>
        <taxon>ecological metagenomes</taxon>
    </lineage>
</organism>
<dbReference type="Pfam" id="PF13508">
    <property type="entry name" value="Acetyltransf_7"/>
    <property type="match status" value="1"/>
</dbReference>
<evidence type="ECO:0000313" key="5">
    <source>
        <dbReference type="EMBL" id="CAB4670865.1"/>
    </source>
</evidence>
<evidence type="ECO:0000256" key="1">
    <source>
        <dbReference type="ARBA" id="ARBA00022679"/>
    </source>
</evidence>
<keyword evidence="1" id="KW-0808">Transferase</keyword>
<proteinExistence type="inferred from homology"/>
<dbReference type="GO" id="GO:0016747">
    <property type="term" value="F:acyltransferase activity, transferring groups other than amino-acyl groups"/>
    <property type="evidence" value="ECO:0007669"/>
    <property type="project" value="InterPro"/>
</dbReference>
<reference evidence="6" key="1">
    <citation type="submission" date="2020-05" db="EMBL/GenBank/DDBJ databases">
        <authorList>
            <person name="Chiriac C."/>
            <person name="Salcher M."/>
            <person name="Ghai R."/>
            <person name="Kavagutti S V."/>
        </authorList>
    </citation>
    <scope>NUCLEOTIDE SEQUENCE</scope>
</reference>
<dbReference type="Pfam" id="PF00583">
    <property type="entry name" value="Acetyltransf_1"/>
    <property type="match status" value="1"/>
</dbReference>
<protein>
    <submittedName>
        <fullName evidence="6">Unannotated protein</fullName>
    </submittedName>
</protein>
<dbReference type="InterPro" id="IPR050832">
    <property type="entry name" value="Bact_Acetyltransf"/>
</dbReference>
<evidence type="ECO:0000256" key="3">
    <source>
        <dbReference type="ARBA" id="ARBA00023315"/>
    </source>
</evidence>
<feature type="domain" description="N-acetyltransferase" evidence="4">
    <location>
        <begin position="1"/>
        <end position="144"/>
    </location>
</feature>
<dbReference type="EMBL" id="CAEZXN010000018">
    <property type="protein sequence ID" value="CAB4696725.1"/>
    <property type="molecule type" value="Genomic_DNA"/>
</dbReference>
<dbReference type="PIRSF" id="PIRSF021524">
    <property type="entry name" value="MSH_acetyltransferase"/>
    <property type="match status" value="1"/>
</dbReference>